<evidence type="ECO:0000256" key="8">
    <source>
        <dbReference type="ARBA" id="ARBA00022847"/>
    </source>
</evidence>
<comment type="subcellular location">
    <subcellularLocation>
        <location evidence="13">Cell membrane</location>
        <topology evidence="13">Multi-pass membrane protein</topology>
    </subcellularLocation>
    <subcellularLocation>
        <location evidence="1">Membrane</location>
        <topology evidence="1">Multi-pass membrane protein</topology>
    </subcellularLocation>
</comment>
<comment type="similarity">
    <text evidence="2 13">Belongs to the HAK/KUP transporter (TC 2.A.72) family.</text>
</comment>
<organism evidence="16 17">
    <name type="scientific">Hyphomicrobium denitrificans 1NES1</name>
    <dbReference type="NCBI Taxonomy" id="670307"/>
    <lineage>
        <taxon>Bacteria</taxon>
        <taxon>Pseudomonadati</taxon>
        <taxon>Pseudomonadota</taxon>
        <taxon>Alphaproteobacteria</taxon>
        <taxon>Hyphomicrobiales</taxon>
        <taxon>Hyphomicrobiaceae</taxon>
        <taxon>Hyphomicrobium</taxon>
    </lineage>
</organism>
<feature type="transmembrane region" description="Helical" evidence="13">
    <location>
        <begin position="438"/>
        <end position="457"/>
    </location>
</feature>
<dbReference type="AlphaFoldDB" id="N0B647"/>
<dbReference type="HOGENOM" id="CLU_008142_4_2_5"/>
<keyword evidence="17" id="KW-1185">Reference proteome</keyword>
<dbReference type="KEGG" id="hdt:HYPDE_36763"/>
<dbReference type="Pfam" id="PF02705">
    <property type="entry name" value="K_trans"/>
    <property type="match status" value="1"/>
</dbReference>
<feature type="transmembrane region" description="Helical" evidence="13">
    <location>
        <begin position="259"/>
        <end position="279"/>
    </location>
</feature>
<dbReference type="Proteomes" id="UP000005952">
    <property type="component" value="Chromosome"/>
</dbReference>
<dbReference type="OrthoDB" id="9805577at2"/>
<evidence type="ECO:0000313" key="17">
    <source>
        <dbReference type="Proteomes" id="UP000005952"/>
    </source>
</evidence>
<feature type="transmembrane region" description="Helical" evidence="13">
    <location>
        <begin position="299"/>
        <end position="326"/>
    </location>
</feature>
<evidence type="ECO:0000313" key="16">
    <source>
        <dbReference type="EMBL" id="AGK59024.1"/>
    </source>
</evidence>
<evidence type="ECO:0000256" key="1">
    <source>
        <dbReference type="ARBA" id="ARBA00004141"/>
    </source>
</evidence>
<keyword evidence="3 13" id="KW-0813">Transport</keyword>
<dbReference type="RefSeq" id="WP_015599041.1">
    <property type="nucleotide sequence ID" value="NC_021172.1"/>
</dbReference>
<comment type="function">
    <text evidence="13">Transport of potassium into the cell. Likely operates as a K(+):H(+) symporter.</text>
</comment>
<keyword evidence="7 13" id="KW-0812">Transmembrane</keyword>
<dbReference type="GO" id="GO:0015079">
    <property type="term" value="F:potassium ion transmembrane transporter activity"/>
    <property type="evidence" value="ECO:0007669"/>
    <property type="project" value="UniProtKB-UniRule"/>
</dbReference>
<dbReference type="InterPro" id="IPR053952">
    <property type="entry name" value="K_trans_C"/>
</dbReference>
<dbReference type="Pfam" id="PF22776">
    <property type="entry name" value="K_trans_C"/>
    <property type="match status" value="1"/>
</dbReference>
<evidence type="ECO:0000256" key="5">
    <source>
        <dbReference type="ARBA" id="ARBA00022519"/>
    </source>
</evidence>
<comment type="catalytic activity">
    <reaction evidence="13">
        <text>K(+)(in) + H(+)(in) = K(+)(out) + H(+)(out)</text>
        <dbReference type="Rhea" id="RHEA:28490"/>
        <dbReference type="ChEBI" id="CHEBI:15378"/>
        <dbReference type="ChEBI" id="CHEBI:29103"/>
    </reaction>
</comment>
<feature type="transmembrane region" description="Helical" evidence="13">
    <location>
        <begin position="67"/>
        <end position="88"/>
    </location>
</feature>
<dbReference type="GO" id="GO:0005886">
    <property type="term" value="C:plasma membrane"/>
    <property type="evidence" value="ECO:0007669"/>
    <property type="project" value="UniProtKB-SubCell"/>
</dbReference>
<keyword evidence="11 13" id="KW-0406">Ion transport</keyword>
<dbReference type="InterPro" id="IPR003855">
    <property type="entry name" value="K+_transporter"/>
</dbReference>
<evidence type="ECO:0000259" key="15">
    <source>
        <dbReference type="Pfam" id="PF22776"/>
    </source>
</evidence>
<proteinExistence type="inferred from homology"/>
<feature type="transmembrane region" description="Helical" evidence="13">
    <location>
        <begin position="347"/>
        <end position="371"/>
    </location>
</feature>
<keyword evidence="4 13" id="KW-1003">Cell membrane</keyword>
<dbReference type="PANTHER" id="PTHR30540:SF79">
    <property type="entry name" value="LOW AFFINITY POTASSIUM TRANSPORT SYSTEM PROTEIN KUP"/>
    <property type="match status" value="1"/>
</dbReference>
<feature type="transmembrane region" description="Helical" evidence="13">
    <location>
        <begin position="408"/>
        <end position="426"/>
    </location>
</feature>
<feature type="transmembrane region" description="Helical" evidence="13">
    <location>
        <begin position="24"/>
        <end position="47"/>
    </location>
</feature>
<gene>
    <name evidence="13" type="primary">kup</name>
    <name evidence="16" type="ORF">HYPDE_36763</name>
</gene>
<dbReference type="PANTHER" id="PTHR30540">
    <property type="entry name" value="OSMOTIC STRESS POTASSIUM TRANSPORTER"/>
    <property type="match status" value="1"/>
</dbReference>
<keyword evidence="8 13" id="KW-0769">Symport</keyword>
<keyword evidence="10 13" id="KW-1133">Transmembrane helix</keyword>
<dbReference type="eggNOG" id="COG3158">
    <property type="taxonomic scope" value="Bacteria"/>
</dbReference>
<feature type="transmembrane region" description="Helical" evidence="13">
    <location>
        <begin position="182"/>
        <end position="202"/>
    </location>
</feature>
<keyword evidence="9 13" id="KW-0630">Potassium</keyword>
<dbReference type="InterPro" id="IPR023051">
    <property type="entry name" value="Kup"/>
</dbReference>
<dbReference type="HAMAP" id="MF_01522">
    <property type="entry name" value="Kup"/>
    <property type="match status" value="1"/>
</dbReference>
<keyword evidence="6 13" id="KW-0633">Potassium transport</keyword>
<dbReference type="EMBL" id="CP005587">
    <property type="protein sequence ID" value="AGK59024.1"/>
    <property type="molecule type" value="Genomic_DNA"/>
</dbReference>
<evidence type="ECO:0000256" key="4">
    <source>
        <dbReference type="ARBA" id="ARBA00022475"/>
    </source>
</evidence>
<dbReference type="InterPro" id="IPR053951">
    <property type="entry name" value="K_trans_N"/>
</dbReference>
<name>N0B647_9HYPH</name>
<feature type="transmembrane region" description="Helical" evidence="13">
    <location>
        <begin position="148"/>
        <end position="170"/>
    </location>
</feature>
<evidence type="ECO:0000256" key="13">
    <source>
        <dbReference type="HAMAP-Rule" id="MF_01522"/>
    </source>
</evidence>
<evidence type="ECO:0000256" key="6">
    <source>
        <dbReference type="ARBA" id="ARBA00022538"/>
    </source>
</evidence>
<protein>
    <recommendedName>
        <fullName evidence="13">Probable potassium transport system protein Kup</fullName>
    </recommendedName>
</protein>
<evidence type="ECO:0000256" key="9">
    <source>
        <dbReference type="ARBA" id="ARBA00022958"/>
    </source>
</evidence>
<evidence type="ECO:0000256" key="2">
    <source>
        <dbReference type="ARBA" id="ARBA00007019"/>
    </source>
</evidence>
<evidence type="ECO:0000256" key="7">
    <source>
        <dbReference type="ARBA" id="ARBA00022692"/>
    </source>
</evidence>
<keyword evidence="5" id="KW-0997">Cell inner membrane</keyword>
<evidence type="ECO:0000256" key="12">
    <source>
        <dbReference type="ARBA" id="ARBA00023136"/>
    </source>
</evidence>
<evidence type="ECO:0000256" key="10">
    <source>
        <dbReference type="ARBA" id="ARBA00022989"/>
    </source>
</evidence>
<sequence>MAQPQASLQAADFGAVEGHDSKNFWALALGSVGVVFGDIGTSPLYAFKEAITAASHRGTVAEATLGVLSLIFWSMTFVVTVKYVLLLLRADNKGEGGMFALMALGQSVARRSAPLLAAFGIAGASFFYGDAVITPAISVLSAVEGLTLVAPQFEVAVIPAALIVLTGLFWMQSHGTARVARFFGPIMAVWFAILALGGLMHIADNLHVLLALNPLYGVEFVYTHGVLGLTVMGLVFLACTGAEALYADLGHFGRRPITVSWLYFVMPALVLNYFGQGALVMNDANAIENPFYRLYPQFALVPMLILSTFATVIASQAVITGAFSLTRQAIQLGLIPRFEIKHTSESIAGQIYIPRVNWMLFVFVVMVIFAFRTSSNLAAAYGVSVTAAMVIDTLMAFFVIWKCWEWPLWRVALVVIPLLLIEQAFFSANVLKLLEGGWVPLVIACMLAIIMFTWVRGSRLLVKLTKRNEADLDWLVRKLEAKPPHRVPGTAVFLTGDPYAAPTSMMHNLKHNRVMHERNILLSIRTVETPRVARHERIAIERVSDHFIRIVARYGFMETPSVPKILEHARRKDCNIDIGATSFFLSRRSLRKTPKSELPRWQERLFIALAASAEDATTYFQIPTDRVVEVGTQVAI</sequence>
<feature type="transmembrane region" description="Helical" evidence="13">
    <location>
        <begin position="222"/>
        <end position="247"/>
    </location>
</feature>
<accession>N0B647</accession>
<keyword evidence="12 13" id="KW-0472">Membrane</keyword>
<dbReference type="GO" id="GO:0015293">
    <property type="term" value="F:symporter activity"/>
    <property type="evidence" value="ECO:0007669"/>
    <property type="project" value="UniProtKB-UniRule"/>
</dbReference>
<reference evidence="16 17" key="1">
    <citation type="journal article" date="2013" name="Genome Announc.">
        <title>Genome sequences for three denitrifying bacterial strains isolated from a uranium- and nitrate-contaminated subsurface environment.</title>
        <authorList>
            <person name="Venkatramanan R."/>
            <person name="Prakash O."/>
            <person name="Woyke T."/>
            <person name="Chain P."/>
            <person name="Goodwin L.A."/>
            <person name="Watson D."/>
            <person name="Brooks S."/>
            <person name="Kostka J.E."/>
            <person name="Green S.J."/>
        </authorList>
    </citation>
    <scope>NUCLEOTIDE SEQUENCE [LARGE SCALE GENOMIC DNA]</scope>
    <source>
        <strain evidence="16 17">1NES1</strain>
    </source>
</reference>
<feature type="transmembrane region" description="Helical" evidence="13">
    <location>
        <begin position="377"/>
        <end position="401"/>
    </location>
</feature>
<dbReference type="STRING" id="670307.HYPDE_36763"/>
<evidence type="ECO:0000259" key="14">
    <source>
        <dbReference type="Pfam" id="PF02705"/>
    </source>
</evidence>
<feature type="transmembrane region" description="Helical" evidence="13">
    <location>
        <begin position="108"/>
        <end position="128"/>
    </location>
</feature>
<feature type="domain" description="K+ potassium transporter integral membrane" evidence="14">
    <location>
        <begin position="27"/>
        <end position="476"/>
    </location>
</feature>
<evidence type="ECO:0000256" key="11">
    <source>
        <dbReference type="ARBA" id="ARBA00023065"/>
    </source>
</evidence>
<evidence type="ECO:0000256" key="3">
    <source>
        <dbReference type="ARBA" id="ARBA00022448"/>
    </source>
</evidence>
<feature type="domain" description="K+ potassium transporter C-terminal" evidence="15">
    <location>
        <begin position="488"/>
        <end position="636"/>
    </location>
</feature>